<evidence type="ECO:0000256" key="1">
    <source>
        <dbReference type="SAM" id="MobiDB-lite"/>
    </source>
</evidence>
<sequence>MLNDANTPNSPGWWLLRLGTTLAADTDRLETLQQYDSGKHPLPTGNRKMRETYHRLQKMSRSNYTGLIAEAVRERLSVLGFRTGSAGSQSTDEEAWRIWQANSLDADCGIVHHQAGALGRAYVIVGPNPQDPTTPIITPESPLSVIHESDPIRSRVLLAAMKTWLDSISGRQLAIVYLPDRICYFRAVKEGQSGTAWQATAWEPDPDKSEAPNPLGEVPVIPFVNRRQRNLMGMGEFEDVTDIQDRINVTVLDRLVTQAMQAYRQRWIKGVEVEDENGNPQRPFDPGADLLWIVPDADASFGDFQATDLKPILSACSADIRDIAAISRTPPHYLLADIANVSGDALAAAESGLTSKVKDRAIEFGECWERVIRLAGQYIGSEIGTDSVIVWADPERHTLAELADAAVKWEAAGVPFRERMALLGFTPSEIDRMEAERMKDALMASLSSPMGVDPGAAPAATTLPLTDPGASAPQTPPAPPAVK</sequence>
<keyword evidence="3" id="KW-1185">Reference proteome</keyword>
<protein>
    <submittedName>
        <fullName evidence="2">Phage portal protein</fullName>
    </submittedName>
</protein>
<feature type="compositionally biased region" description="Low complexity" evidence="1">
    <location>
        <begin position="453"/>
        <end position="473"/>
    </location>
</feature>
<gene>
    <name evidence="2" type="ORF">E6W39_18915</name>
</gene>
<reference evidence="2 3" key="1">
    <citation type="submission" date="2019-06" db="EMBL/GenBank/DDBJ databases">
        <title>Description of Kitasatospora acidophila sp. nov. isolated from pine grove soil, and reclassification of Streptomyces novaecaesareae to Kitasatospora novaeceasareae comb. nov.</title>
        <authorList>
            <person name="Kim M.J."/>
        </authorList>
    </citation>
    <scope>NUCLEOTIDE SEQUENCE [LARGE SCALE GENOMIC DNA]</scope>
    <source>
        <strain evidence="2 3">MMS16-CNU292</strain>
    </source>
</reference>
<feature type="compositionally biased region" description="Pro residues" evidence="1">
    <location>
        <begin position="474"/>
        <end position="483"/>
    </location>
</feature>
<organism evidence="2 3">
    <name type="scientific">Kitasatospora acidiphila</name>
    <dbReference type="NCBI Taxonomy" id="2567942"/>
    <lineage>
        <taxon>Bacteria</taxon>
        <taxon>Bacillati</taxon>
        <taxon>Actinomycetota</taxon>
        <taxon>Actinomycetes</taxon>
        <taxon>Kitasatosporales</taxon>
        <taxon>Streptomycetaceae</taxon>
        <taxon>Kitasatospora</taxon>
    </lineage>
</organism>
<evidence type="ECO:0000313" key="3">
    <source>
        <dbReference type="Proteomes" id="UP000319103"/>
    </source>
</evidence>
<dbReference type="InterPro" id="IPR021145">
    <property type="entry name" value="Portal_protein_SPP1_Gp6-like"/>
</dbReference>
<dbReference type="Proteomes" id="UP000319103">
    <property type="component" value="Unassembled WGS sequence"/>
</dbReference>
<dbReference type="Pfam" id="PF05133">
    <property type="entry name" value="SPP1_portal"/>
    <property type="match status" value="1"/>
</dbReference>
<accession>A0A540W4N3</accession>
<evidence type="ECO:0000313" key="2">
    <source>
        <dbReference type="EMBL" id="TQF03923.1"/>
    </source>
</evidence>
<dbReference type="EMBL" id="VIGB01000003">
    <property type="protein sequence ID" value="TQF03923.1"/>
    <property type="molecule type" value="Genomic_DNA"/>
</dbReference>
<name>A0A540W4N3_9ACTN</name>
<comment type="caution">
    <text evidence="2">The sequence shown here is derived from an EMBL/GenBank/DDBJ whole genome shotgun (WGS) entry which is preliminary data.</text>
</comment>
<proteinExistence type="predicted"/>
<dbReference type="OrthoDB" id="1780383at2"/>
<feature type="region of interest" description="Disordered" evidence="1">
    <location>
        <begin position="446"/>
        <end position="483"/>
    </location>
</feature>
<dbReference type="AlphaFoldDB" id="A0A540W4N3"/>
<dbReference type="RefSeq" id="WP_141634523.1">
    <property type="nucleotide sequence ID" value="NZ_VIGB01000003.1"/>
</dbReference>